<feature type="transmembrane region" description="Helical" evidence="8">
    <location>
        <begin position="20"/>
        <end position="39"/>
    </location>
</feature>
<evidence type="ECO:0000256" key="6">
    <source>
        <dbReference type="ARBA" id="ARBA00023136"/>
    </source>
</evidence>
<dbReference type="PANTHER" id="PTHR30509:SF9">
    <property type="entry name" value="MULTIDRUG RESISTANCE PROTEIN MDTO"/>
    <property type="match status" value="1"/>
</dbReference>
<name>A0A432XDY0_9GAMM</name>
<dbReference type="GO" id="GO:0022857">
    <property type="term" value="F:transmembrane transporter activity"/>
    <property type="evidence" value="ECO:0007669"/>
    <property type="project" value="InterPro"/>
</dbReference>
<keyword evidence="10" id="KW-1185">Reference proteome</keyword>
<feature type="coiled-coil region" evidence="7">
    <location>
        <begin position="490"/>
        <end position="517"/>
    </location>
</feature>
<evidence type="ECO:0000256" key="5">
    <source>
        <dbReference type="ARBA" id="ARBA00022989"/>
    </source>
</evidence>
<evidence type="ECO:0000313" key="9">
    <source>
        <dbReference type="EMBL" id="RUO46964.1"/>
    </source>
</evidence>
<feature type="transmembrane region" description="Helical" evidence="8">
    <location>
        <begin position="384"/>
        <end position="406"/>
    </location>
</feature>
<keyword evidence="2" id="KW-0813">Transport</keyword>
<comment type="subcellular location">
    <subcellularLocation>
        <location evidence="1">Cell membrane</location>
        <topology evidence="1">Multi-pass membrane protein</topology>
    </subcellularLocation>
</comment>
<dbReference type="EMBL" id="PIPT01000007">
    <property type="protein sequence ID" value="RUO46964.1"/>
    <property type="molecule type" value="Genomic_DNA"/>
</dbReference>
<dbReference type="PANTHER" id="PTHR30509">
    <property type="entry name" value="P-HYDROXYBENZOIC ACID EFFLUX PUMP SUBUNIT-RELATED"/>
    <property type="match status" value="1"/>
</dbReference>
<organism evidence="9 10">
    <name type="scientific">Pseudidiomarina aquimaris</name>
    <dbReference type="NCBI Taxonomy" id="641841"/>
    <lineage>
        <taxon>Bacteria</taxon>
        <taxon>Pseudomonadati</taxon>
        <taxon>Pseudomonadota</taxon>
        <taxon>Gammaproteobacteria</taxon>
        <taxon>Alteromonadales</taxon>
        <taxon>Idiomarinaceae</taxon>
        <taxon>Pseudidiomarina</taxon>
    </lineage>
</organism>
<keyword evidence="3" id="KW-1003">Cell membrane</keyword>
<dbReference type="Proteomes" id="UP000286678">
    <property type="component" value="Unassembled WGS sequence"/>
</dbReference>
<evidence type="ECO:0000256" key="7">
    <source>
        <dbReference type="SAM" id="Coils"/>
    </source>
</evidence>
<evidence type="ECO:0000313" key="10">
    <source>
        <dbReference type="Proteomes" id="UP000286678"/>
    </source>
</evidence>
<dbReference type="AlphaFoldDB" id="A0A432XDY0"/>
<dbReference type="RefSeq" id="WP_126834341.1">
    <property type="nucleotide sequence ID" value="NZ_PIPT01000007.1"/>
</dbReference>
<feature type="transmembrane region" description="Helical" evidence="8">
    <location>
        <begin position="337"/>
        <end position="354"/>
    </location>
</feature>
<evidence type="ECO:0000256" key="1">
    <source>
        <dbReference type="ARBA" id="ARBA00004651"/>
    </source>
</evidence>
<evidence type="ECO:0000256" key="3">
    <source>
        <dbReference type="ARBA" id="ARBA00022475"/>
    </source>
</evidence>
<dbReference type="GO" id="GO:0005886">
    <property type="term" value="C:plasma membrane"/>
    <property type="evidence" value="ECO:0007669"/>
    <property type="project" value="UniProtKB-SubCell"/>
</dbReference>
<dbReference type="OrthoDB" id="9807111at2"/>
<feature type="transmembrane region" description="Helical" evidence="8">
    <location>
        <begin position="99"/>
        <end position="126"/>
    </location>
</feature>
<protein>
    <recommendedName>
        <fullName evidence="11">FUSC family protein</fullName>
    </recommendedName>
</protein>
<gene>
    <name evidence="9" type="ORF">CWE21_10200</name>
</gene>
<evidence type="ECO:0000256" key="8">
    <source>
        <dbReference type="SAM" id="Phobius"/>
    </source>
</evidence>
<dbReference type="Pfam" id="PF04632">
    <property type="entry name" value="FUSC"/>
    <property type="match status" value="1"/>
</dbReference>
<keyword evidence="5 8" id="KW-1133">Transmembrane helix</keyword>
<evidence type="ECO:0008006" key="11">
    <source>
        <dbReference type="Google" id="ProtNLM"/>
    </source>
</evidence>
<accession>A0A432XDY0</accession>
<feature type="transmembrane region" description="Helical" evidence="8">
    <location>
        <begin position="412"/>
        <end position="430"/>
    </location>
</feature>
<keyword evidence="6 8" id="KW-0472">Membrane</keyword>
<proteinExistence type="predicted"/>
<feature type="transmembrane region" description="Helical" evidence="8">
    <location>
        <begin position="464"/>
        <end position="485"/>
    </location>
</feature>
<dbReference type="InterPro" id="IPR006726">
    <property type="entry name" value="PHBA_efflux_AaeB/fusaric-R"/>
</dbReference>
<sequence>MSQLKTRLANYGFDYSRFRFGTRTGIAACLALLLAWSFGLEHPQWAAMTVWGVSQPTRGLLFEKAGYRSLGTLIGTSIGICIVMLAGDAVLLKGLGLTLWVVLCVYGANLLHGLISYGAVLAGYSASMVVLLSRTPDALLPLGLDRLFTVLLGVVTALVVGWLFTYKRAEQTLVNKIRRQTAETLRTIARAYEQGSIDKIPLHDQITNLAHLETQLADHGAGSPSAHLSAKLLRRLLNAQLGLLAQLETSSVQHRDDLADALRETAQAFTDNEVKPIRQCLQRTQELITDSTLKLEFQEFCEAIEDRIQFRESGTTARSQNRFSVLLHRDWRGAQQAAIRTLAVMALISFAWFYTGWMQLAYLLLGASVMLTLFSTMENPAKTMYYVFLGQAAGAIVALTIQAFIWPHLTTMLAMLLVLMPVILVAGFPLSHNRTAPGAMDFNLVFLLLMQPALHYHFEPVTAVGIAIAVVAAPLLAMASFKLLFPTNLRSRQRHVLRSLERELEELEARRLTAQQLKRYRARFYHRLFKLYQMADKLGFNDKLTAARYLIRVQQQLNTYQ</sequence>
<comment type="caution">
    <text evidence="9">The sequence shown here is derived from an EMBL/GenBank/DDBJ whole genome shotgun (WGS) entry which is preliminary data.</text>
</comment>
<feature type="transmembrane region" description="Helical" evidence="8">
    <location>
        <begin position="146"/>
        <end position="166"/>
    </location>
</feature>
<feature type="transmembrane region" description="Helical" evidence="8">
    <location>
        <begin position="70"/>
        <end position="92"/>
    </location>
</feature>
<evidence type="ECO:0000256" key="2">
    <source>
        <dbReference type="ARBA" id="ARBA00022448"/>
    </source>
</evidence>
<evidence type="ECO:0000256" key="4">
    <source>
        <dbReference type="ARBA" id="ARBA00022692"/>
    </source>
</evidence>
<reference evidence="10" key="1">
    <citation type="journal article" date="2018" name="Front. Microbiol.">
        <title>Genome-Based Analysis Reveals the Taxonomy and Diversity of the Family Idiomarinaceae.</title>
        <authorList>
            <person name="Liu Y."/>
            <person name="Lai Q."/>
            <person name="Shao Z."/>
        </authorList>
    </citation>
    <scope>NUCLEOTIDE SEQUENCE [LARGE SCALE GENOMIC DNA]</scope>
    <source>
        <strain evidence="10">SW15</strain>
    </source>
</reference>
<keyword evidence="4 8" id="KW-0812">Transmembrane</keyword>
<keyword evidence="7" id="KW-0175">Coiled coil</keyword>